<dbReference type="RefSeq" id="WP_259094887.1">
    <property type="nucleotide sequence ID" value="NZ_CP130454.1"/>
</dbReference>
<evidence type="ECO:0000256" key="1">
    <source>
        <dbReference type="ARBA" id="ARBA00006018"/>
    </source>
</evidence>
<dbReference type="Proteomes" id="UP001204798">
    <property type="component" value="Unassembled WGS sequence"/>
</dbReference>
<dbReference type="InterPro" id="IPR019812">
    <property type="entry name" value="Hydgase_assmbl_chp_CS"/>
</dbReference>
<comment type="caution">
    <text evidence="2">The sequence shown here is derived from an EMBL/GenBank/DDBJ whole genome shotgun (WGS) entry which is preliminary data.</text>
</comment>
<evidence type="ECO:0000313" key="2">
    <source>
        <dbReference type="EMBL" id="MCS3918838.1"/>
    </source>
</evidence>
<proteinExistence type="inferred from homology"/>
<sequence length="92" mass="9958">MCLAVPAKVVEIVDEENQIAKVDIGGVRRNISVALLEDVKVGDWVLVHVGFAIQKVDEEEAAQTLALLKGLGQDLEDEFLATLPGDDEKGYP</sequence>
<dbReference type="PANTHER" id="PTHR35177:SF2">
    <property type="entry name" value="HYDROGENASE MATURATION FACTOR HYBG"/>
    <property type="match status" value="1"/>
</dbReference>
<gene>
    <name evidence="2" type="ORF">M2350_001238</name>
</gene>
<dbReference type="NCBIfam" id="TIGR00074">
    <property type="entry name" value="hypC_hupF"/>
    <property type="match status" value="1"/>
</dbReference>
<dbReference type="EMBL" id="JANUCP010000002">
    <property type="protein sequence ID" value="MCS3918838.1"/>
    <property type="molecule type" value="Genomic_DNA"/>
</dbReference>
<protein>
    <submittedName>
        <fullName evidence="2">Hydrogenase expression/formation protein HypC</fullName>
    </submittedName>
</protein>
<dbReference type="Pfam" id="PF01455">
    <property type="entry name" value="HupF_HypC"/>
    <property type="match status" value="1"/>
</dbReference>
<dbReference type="Gene3D" id="2.30.30.140">
    <property type="match status" value="1"/>
</dbReference>
<dbReference type="PRINTS" id="PR00445">
    <property type="entry name" value="HUPFHYPC"/>
</dbReference>
<comment type="similarity">
    <text evidence="1">Belongs to the HupF/HypC family.</text>
</comment>
<keyword evidence="3" id="KW-1185">Reference proteome</keyword>
<dbReference type="PANTHER" id="PTHR35177">
    <property type="entry name" value="HYDROGENASE MATURATION FACTOR HYBG"/>
    <property type="match status" value="1"/>
</dbReference>
<evidence type="ECO:0000313" key="3">
    <source>
        <dbReference type="Proteomes" id="UP001204798"/>
    </source>
</evidence>
<accession>A0ABT2EPL2</accession>
<organism evidence="2 3">
    <name type="scientific">Candidatus Fervidibacter sacchari</name>
    <dbReference type="NCBI Taxonomy" id="1448929"/>
    <lineage>
        <taxon>Bacteria</taxon>
        <taxon>Candidatus Fervidibacterota</taxon>
        <taxon>Candidatus Fervidibacter</taxon>
    </lineage>
</organism>
<reference evidence="2 3" key="1">
    <citation type="submission" date="2022-08" db="EMBL/GenBank/DDBJ databases">
        <title>Bacterial and archaeal communities from various locations to study Microbial Dark Matter (Phase II).</title>
        <authorList>
            <person name="Stepanauskas R."/>
        </authorList>
    </citation>
    <scope>NUCLEOTIDE SEQUENCE [LARGE SCALE GENOMIC DNA]</scope>
    <source>
        <strain evidence="2 3">PD1</strain>
    </source>
</reference>
<dbReference type="InterPro" id="IPR001109">
    <property type="entry name" value="Hydrogenase_HupF/HypC"/>
</dbReference>
<dbReference type="PROSITE" id="PS01097">
    <property type="entry name" value="HUPF_HYPC"/>
    <property type="match status" value="1"/>
</dbReference>
<name>A0ABT2EPL2_9BACT</name>
<dbReference type="SUPFAM" id="SSF159127">
    <property type="entry name" value="HupF/HypC-like"/>
    <property type="match status" value="1"/>
</dbReference>